<organism evidence="1 2">
    <name type="scientific">Catharanthus roseus</name>
    <name type="common">Madagascar periwinkle</name>
    <name type="synonym">Vinca rosea</name>
    <dbReference type="NCBI Taxonomy" id="4058"/>
    <lineage>
        <taxon>Eukaryota</taxon>
        <taxon>Viridiplantae</taxon>
        <taxon>Streptophyta</taxon>
        <taxon>Embryophyta</taxon>
        <taxon>Tracheophyta</taxon>
        <taxon>Spermatophyta</taxon>
        <taxon>Magnoliopsida</taxon>
        <taxon>eudicotyledons</taxon>
        <taxon>Gunneridae</taxon>
        <taxon>Pentapetalae</taxon>
        <taxon>asterids</taxon>
        <taxon>lamiids</taxon>
        <taxon>Gentianales</taxon>
        <taxon>Apocynaceae</taxon>
        <taxon>Rauvolfioideae</taxon>
        <taxon>Vinceae</taxon>
        <taxon>Catharanthinae</taxon>
        <taxon>Catharanthus</taxon>
    </lineage>
</organism>
<accession>A0ACC0B9C3</accession>
<evidence type="ECO:0000313" key="2">
    <source>
        <dbReference type="Proteomes" id="UP001060085"/>
    </source>
</evidence>
<protein>
    <submittedName>
        <fullName evidence="1">Uncharacterized protein</fullName>
    </submittedName>
</protein>
<evidence type="ECO:0000313" key="1">
    <source>
        <dbReference type="EMBL" id="KAI5669202.1"/>
    </source>
</evidence>
<dbReference type="Proteomes" id="UP001060085">
    <property type="component" value="Linkage Group LG04"/>
</dbReference>
<proteinExistence type="predicted"/>
<keyword evidence="2" id="KW-1185">Reference proteome</keyword>
<sequence length="199" mass="21803">MGWNLTMPEAPCLKHLFFADDSLGEGRCIELKQMFEMEVSNGRATGKGKVMEGVAARGRKRWSASEMGSFTVNVDTALKSGVGRAGCVIQEDIGALVAYASIPIFQLSDQKHAKVVDVLEGLKLAKDLGLKNVVLEMDCKALLEDVNIPDMDFSDLGREANNVAHVLASLKHISLPPQYWIEEMPDCILQILLLTQVSE</sequence>
<reference evidence="2" key="1">
    <citation type="journal article" date="2023" name="Nat. Plants">
        <title>Single-cell RNA sequencing provides a high-resolution roadmap for understanding the multicellular compartmentation of specialized metabolism.</title>
        <authorList>
            <person name="Sun S."/>
            <person name="Shen X."/>
            <person name="Li Y."/>
            <person name="Li Y."/>
            <person name="Wang S."/>
            <person name="Li R."/>
            <person name="Zhang H."/>
            <person name="Shen G."/>
            <person name="Guo B."/>
            <person name="Wei J."/>
            <person name="Xu J."/>
            <person name="St-Pierre B."/>
            <person name="Chen S."/>
            <person name="Sun C."/>
        </authorList>
    </citation>
    <scope>NUCLEOTIDE SEQUENCE [LARGE SCALE GENOMIC DNA]</scope>
</reference>
<gene>
    <name evidence="1" type="ORF">M9H77_19055</name>
</gene>
<comment type="caution">
    <text evidence="1">The sequence shown here is derived from an EMBL/GenBank/DDBJ whole genome shotgun (WGS) entry which is preliminary data.</text>
</comment>
<dbReference type="EMBL" id="CM044704">
    <property type="protein sequence ID" value="KAI5669202.1"/>
    <property type="molecule type" value="Genomic_DNA"/>
</dbReference>
<name>A0ACC0B9C3_CATRO</name>